<dbReference type="EMBL" id="FNUZ01000001">
    <property type="protein sequence ID" value="SEF49491.1"/>
    <property type="molecule type" value="Genomic_DNA"/>
</dbReference>
<dbReference type="Pfam" id="PF13403">
    <property type="entry name" value="Hint_2"/>
    <property type="match status" value="1"/>
</dbReference>
<name>A0A1H5SI68_9RHOB</name>
<evidence type="ECO:0000313" key="3">
    <source>
        <dbReference type="Proteomes" id="UP000236752"/>
    </source>
</evidence>
<evidence type="ECO:0000259" key="1">
    <source>
        <dbReference type="Pfam" id="PF13403"/>
    </source>
</evidence>
<dbReference type="Proteomes" id="UP000236752">
    <property type="component" value="Unassembled WGS sequence"/>
</dbReference>
<sequence>MYNRDIEASQTLTVYRADHFRVSNGANLGDSLGTSDDVALDDVYRLSPVANAVRLSVIARHDAPFQIGKDSEIGQPGADLHLDCVITLMSGTGETSEALVLVETDAEFDIAGVYLLPLADMQRRVDYVLVGIDTDGALQKFAQLACVSFTRGTLITMATGAQRPVEDLKVGDKILTRDDGPQTLRWIGHRTVRATGDFAPILIKAGTLNNTNDLVVSPDHRLFIYQRVDRIGAGRAELLVRVKHLVNETTIVRHEGGFVEYYEMLFDRHQIIYAEGIAAETMLLDTQRQASLPDDVQDMLEEFTEGHSDRSHQALEVQEALLKGHDVAAILRKSSSG</sequence>
<evidence type="ECO:0000313" key="2">
    <source>
        <dbReference type="EMBL" id="SEF49491.1"/>
    </source>
</evidence>
<dbReference type="RefSeq" id="WP_103908628.1">
    <property type="nucleotide sequence ID" value="NZ_FNUZ01000001.1"/>
</dbReference>
<reference evidence="2 3" key="1">
    <citation type="submission" date="2016-10" db="EMBL/GenBank/DDBJ databases">
        <authorList>
            <person name="de Groot N.N."/>
        </authorList>
    </citation>
    <scope>NUCLEOTIDE SEQUENCE [LARGE SCALE GENOMIC DNA]</scope>
    <source>
        <strain evidence="2 3">DSM 26915</strain>
    </source>
</reference>
<dbReference type="InterPro" id="IPR036844">
    <property type="entry name" value="Hint_dom_sf"/>
</dbReference>
<keyword evidence="3" id="KW-1185">Reference proteome</keyword>
<dbReference type="CDD" id="cd00081">
    <property type="entry name" value="Hint"/>
    <property type="match status" value="1"/>
</dbReference>
<proteinExistence type="predicted"/>
<organism evidence="2 3">
    <name type="scientific">Thalassococcus halodurans</name>
    <dbReference type="NCBI Taxonomy" id="373675"/>
    <lineage>
        <taxon>Bacteria</taxon>
        <taxon>Pseudomonadati</taxon>
        <taxon>Pseudomonadota</taxon>
        <taxon>Alphaproteobacteria</taxon>
        <taxon>Rhodobacterales</taxon>
        <taxon>Roseobacteraceae</taxon>
        <taxon>Thalassococcus</taxon>
    </lineage>
</organism>
<feature type="domain" description="Hedgehog/Intein (Hint)" evidence="1">
    <location>
        <begin position="148"/>
        <end position="284"/>
    </location>
</feature>
<dbReference type="AlphaFoldDB" id="A0A1H5SI68"/>
<dbReference type="SUPFAM" id="SSF51294">
    <property type="entry name" value="Hedgehog/intein (Hint) domain"/>
    <property type="match status" value="1"/>
</dbReference>
<dbReference type="InterPro" id="IPR028992">
    <property type="entry name" value="Hedgehog/Intein_dom"/>
</dbReference>
<protein>
    <submittedName>
        <fullName evidence="2">Hint domain-containing protein</fullName>
    </submittedName>
</protein>
<dbReference type="Gene3D" id="2.170.16.10">
    <property type="entry name" value="Hedgehog/Intein (Hint) domain"/>
    <property type="match status" value="1"/>
</dbReference>
<dbReference type="OrthoDB" id="6305173at2"/>
<gene>
    <name evidence="2" type="ORF">SAMN04488045_0214</name>
</gene>
<accession>A0A1H5SI68</accession>